<gene>
    <name evidence="8" type="ORF">F4Y08_00865</name>
</gene>
<comment type="similarity">
    <text evidence="1">Belongs to the carbohydrate kinase PfkB family.</text>
</comment>
<dbReference type="InterPro" id="IPR029056">
    <property type="entry name" value="Ribokinase-like"/>
</dbReference>
<evidence type="ECO:0000259" key="7">
    <source>
        <dbReference type="Pfam" id="PF00294"/>
    </source>
</evidence>
<protein>
    <submittedName>
        <fullName evidence="8">Carbohydrate kinase family protein</fullName>
    </submittedName>
</protein>
<evidence type="ECO:0000313" key="8">
    <source>
        <dbReference type="EMBL" id="MYD88879.1"/>
    </source>
</evidence>
<keyword evidence="3" id="KW-0547">Nucleotide-binding</keyword>
<comment type="caution">
    <text evidence="8">The sequence shown here is derived from an EMBL/GenBank/DDBJ whole genome shotgun (WGS) entry which is preliminary data.</text>
</comment>
<dbReference type="SUPFAM" id="SSF53613">
    <property type="entry name" value="Ribokinase-like"/>
    <property type="match status" value="1"/>
</dbReference>
<dbReference type="Pfam" id="PF00294">
    <property type="entry name" value="PfkB"/>
    <property type="match status" value="1"/>
</dbReference>
<evidence type="ECO:0000256" key="2">
    <source>
        <dbReference type="ARBA" id="ARBA00022679"/>
    </source>
</evidence>
<evidence type="ECO:0000256" key="5">
    <source>
        <dbReference type="ARBA" id="ARBA00022840"/>
    </source>
</evidence>
<dbReference type="InterPro" id="IPR002173">
    <property type="entry name" value="Carboh/pur_kinase_PfkB_CS"/>
</dbReference>
<dbReference type="InterPro" id="IPR011611">
    <property type="entry name" value="PfkB_dom"/>
</dbReference>
<dbReference type="Gene3D" id="3.40.1190.20">
    <property type="match status" value="1"/>
</dbReference>
<dbReference type="PROSITE" id="PS00584">
    <property type="entry name" value="PFKB_KINASES_2"/>
    <property type="match status" value="1"/>
</dbReference>
<sequence>MTVPDNRGRGILFGDVCVDLVLSVPEETGKARRQASPEVHGGGTVANTAVALARLGVKTHFVGVVGDDLFGREALEELVAEGIDISCVELSGRRPTMIVIALIDGTGQRTVLGWPRRDQAFAELNERQLDGLELTAHDWLHTSGVCMVQDHGRRAMLRALDWARARKVRSSFDLNLRLGLEGDSLPASYVEALWAAIRRADFVLGSADEELFHLVPAEPDLRRATARLAREGQCVAIMREGPVGAHVSEFGSPAVTIPPFRVPVVDTLGAGDSFDVGFMEAGLSGCSLAEQVIRGHAVAALQIGRAGARSSPRRKELDRFLANRSDPTPG</sequence>
<dbReference type="GO" id="GO:0005524">
    <property type="term" value="F:ATP binding"/>
    <property type="evidence" value="ECO:0007669"/>
    <property type="project" value="UniProtKB-KW"/>
</dbReference>
<feature type="region of interest" description="Disordered" evidence="6">
    <location>
        <begin position="310"/>
        <end position="330"/>
    </location>
</feature>
<keyword evidence="5" id="KW-0067">ATP-binding</keyword>
<dbReference type="InterPro" id="IPR050306">
    <property type="entry name" value="PfkB_Carbo_kinase"/>
</dbReference>
<dbReference type="GO" id="GO:0016301">
    <property type="term" value="F:kinase activity"/>
    <property type="evidence" value="ECO:0007669"/>
    <property type="project" value="UniProtKB-KW"/>
</dbReference>
<keyword evidence="4 8" id="KW-0418">Kinase</keyword>
<keyword evidence="2" id="KW-0808">Transferase</keyword>
<evidence type="ECO:0000256" key="4">
    <source>
        <dbReference type="ARBA" id="ARBA00022777"/>
    </source>
</evidence>
<dbReference type="CDD" id="cd01166">
    <property type="entry name" value="KdgK"/>
    <property type="match status" value="1"/>
</dbReference>
<proteinExistence type="inferred from homology"/>
<accession>A0A6B1DM53</accession>
<evidence type="ECO:0000256" key="3">
    <source>
        <dbReference type="ARBA" id="ARBA00022741"/>
    </source>
</evidence>
<dbReference type="PANTHER" id="PTHR43085">
    <property type="entry name" value="HEXOKINASE FAMILY MEMBER"/>
    <property type="match status" value="1"/>
</dbReference>
<evidence type="ECO:0000256" key="6">
    <source>
        <dbReference type="SAM" id="MobiDB-lite"/>
    </source>
</evidence>
<dbReference type="EMBL" id="VXPY01000008">
    <property type="protein sequence ID" value="MYD88879.1"/>
    <property type="molecule type" value="Genomic_DNA"/>
</dbReference>
<dbReference type="PANTHER" id="PTHR43085:SF1">
    <property type="entry name" value="PSEUDOURIDINE KINASE-RELATED"/>
    <property type="match status" value="1"/>
</dbReference>
<evidence type="ECO:0000256" key="1">
    <source>
        <dbReference type="ARBA" id="ARBA00010688"/>
    </source>
</evidence>
<feature type="domain" description="Carbohydrate kinase PfkB" evidence="7">
    <location>
        <begin position="13"/>
        <end position="311"/>
    </location>
</feature>
<name>A0A6B1DM53_9CHLR</name>
<dbReference type="AlphaFoldDB" id="A0A6B1DM53"/>
<organism evidence="8">
    <name type="scientific">Caldilineaceae bacterium SB0662_bin_9</name>
    <dbReference type="NCBI Taxonomy" id="2605258"/>
    <lineage>
        <taxon>Bacteria</taxon>
        <taxon>Bacillati</taxon>
        <taxon>Chloroflexota</taxon>
        <taxon>Caldilineae</taxon>
        <taxon>Caldilineales</taxon>
        <taxon>Caldilineaceae</taxon>
    </lineage>
</organism>
<reference evidence="8" key="1">
    <citation type="submission" date="2019-09" db="EMBL/GenBank/DDBJ databases">
        <title>Characterisation of the sponge microbiome using genome-centric metagenomics.</title>
        <authorList>
            <person name="Engelberts J.P."/>
            <person name="Robbins S.J."/>
            <person name="De Goeij J.M."/>
            <person name="Aranda M."/>
            <person name="Bell S.C."/>
            <person name="Webster N.S."/>
        </authorList>
    </citation>
    <scope>NUCLEOTIDE SEQUENCE</scope>
    <source>
        <strain evidence="8">SB0662_bin_9</strain>
    </source>
</reference>